<dbReference type="EMBL" id="JACXVP010000010">
    <property type="protein sequence ID" value="KAG5583119.1"/>
    <property type="molecule type" value="Genomic_DNA"/>
</dbReference>
<dbReference type="Pfam" id="PF02212">
    <property type="entry name" value="GED"/>
    <property type="match status" value="1"/>
</dbReference>
<dbReference type="InterPro" id="IPR022812">
    <property type="entry name" value="Dynamin"/>
</dbReference>
<dbReference type="InterPro" id="IPR020850">
    <property type="entry name" value="GED_dom"/>
</dbReference>
<dbReference type="Pfam" id="PF01031">
    <property type="entry name" value="Dynamin_M"/>
    <property type="match status" value="1"/>
</dbReference>
<keyword evidence="4" id="KW-1185">Reference proteome</keyword>
<dbReference type="Proteomes" id="UP000824120">
    <property type="component" value="Chromosome 10"/>
</dbReference>
<dbReference type="OrthoDB" id="5061070at2759"/>
<sequence length="164" mass="18850">MPEHFTGEVRNYIERIVIKVLMHHCDNYPQLQSSTRRAAQNLIAKKKDESVDWVREIIGMENQTDYTCNPEHVANCSGIGVIDVGHLRKHVGVVQQAFELKMRMIAYWKIVLMRLVDSMALHIMFIIQNTINKQMEEEIVNDLMAPEGGGIERMLDESPLVAEC</sequence>
<feature type="domain" description="GED" evidence="2">
    <location>
        <begin position="97"/>
        <end position="164"/>
    </location>
</feature>
<accession>A0A9J5X5R9</accession>
<dbReference type="InterPro" id="IPR000375">
    <property type="entry name" value="Dynamin_stalk"/>
</dbReference>
<comment type="caution">
    <text evidence="3">The sequence shown here is derived from an EMBL/GenBank/DDBJ whole genome shotgun (WGS) entry which is preliminary data.</text>
</comment>
<dbReference type="GO" id="GO:0008017">
    <property type="term" value="F:microtubule binding"/>
    <property type="evidence" value="ECO:0007669"/>
    <property type="project" value="TreeGrafter"/>
</dbReference>
<evidence type="ECO:0000259" key="2">
    <source>
        <dbReference type="PROSITE" id="PS51388"/>
    </source>
</evidence>
<dbReference type="PROSITE" id="PS51388">
    <property type="entry name" value="GED"/>
    <property type="match status" value="1"/>
</dbReference>
<dbReference type="GO" id="GO:0003924">
    <property type="term" value="F:GTPase activity"/>
    <property type="evidence" value="ECO:0007669"/>
    <property type="project" value="InterPro"/>
</dbReference>
<proteinExistence type="predicted"/>
<dbReference type="GO" id="GO:0005525">
    <property type="term" value="F:GTP binding"/>
    <property type="evidence" value="ECO:0007669"/>
    <property type="project" value="InterPro"/>
</dbReference>
<evidence type="ECO:0000313" key="3">
    <source>
        <dbReference type="EMBL" id="KAG5583119.1"/>
    </source>
</evidence>
<reference evidence="3 4" key="1">
    <citation type="submission" date="2020-09" db="EMBL/GenBank/DDBJ databases">
        <title>De no assembly of potato wild relative species, Solanum commersonii.</title>
        <authorList>
            <person name="Cho K."/>
        </authorList>
    </citation>
    <scope>NUCLEOTIDE SEQUENCE [LARGE SCALE GENOMIC DNA]</scope>
    <source>
        <strain evidence="3">LZ3.2</strain>
        <tissue evidence="3">Leaf</tissue>
    </source>
</reference>
<keyword evidence="1" id="KW-0505">Motor protein</keyword>
<evidence type="ECO:0000313" key="4">
    <source>
        <dbReference type="Proteomes" id="UP000824120"/>
    </source>
</evidence>
<dbReference type="PANTHER" id="PTHR11566">
    <property type="entry name" value="DYNAMIN"/>
    <property type="match status" value="1"/>
</dbReference>
<organism evidence="3 4">
    <name type="scientific">Solanum commersonii</name>
    <name type="common">Commerson's wild potato</name>
    <name type="synonym">Commerson's nightshade</name>
    <dbReference type="NCBI Taxonomy" id="4109"/>
    <lineage>
        <taxon>Eukaryota</taxon>
        <taxon>Viridiplantae</taxon>
        <taxon>Streptophyta</taxon>
        <taxon>Embryophyta</taxon>
        <taxon>Tracheophyta</taxon>
        <taxon>Spermatophyta</taxon>
        <taxon>Magnoliopsida</taxon>
        <taxon>eudicotyledons</taxon>
        <taxon>Gunneridae</taxon>
        <taxon>Pentapetalae</taxon>
        <taxon>asterids</taxon>
        <taxon>lamiids</taxon>
        <taxon>Solanales</taxon>
        <taxon>Solanaceae</taxon>
        <taxon>Solanoideae</taxon>
        <taxon>Solaneae</taxon>
        <taxon>Solanum</taxon>
    </lineage>
</organism>
<dbReference type="PANTHER" id="PTHR11566:SF211">
    <property type="entry name" value="DYNAMIN-RELATED PROTEIN 4C-LIKE"/>
    <property type="match status" value="1"/>
</dbReference>
<dbReference type="InterPro" id="IPR003130">
    <property type="entry name" value="GED"/>
</dbReference>
<dbReference type="AlphaFoldDB" id="A0A9J5X5R9"/>
<protein>
    <recommendedName>
        <fullName evidence="2">GED domain-containing protein</fullName>
    </recommendedName>
</protein>
<evidence type="ECO:0000256" key="1">
    <source>
        <dbReference type="ARBA" id="ARBA00023175"/>
    </source>
</evidence>
<dbReference type="Gene3D" id="1.20.120.1240">
    <property type="entry name" value="Dynamin, middle domain"/>
    <property type="match status" value="1"/>
</dbReference>
<dbReference type="GO" id="GO:0016020">
    <property type="term" value="C:membrane"/>
    <property type="evidence" value="ECO:0007669"/>
    <property type="project" value="TreeGrafter"/>
</dbReference>
<dbReference type="GO" id="GO:0005874">
    <property type="term" value="C:microtubule"/>
    <property type="evidence" value="ECO:0007669"/>
    <property type="project" value="TreeGrafter"/>
</dbReference>
<name>A0A9J5X5R9_SOLCO</name>
<gene>
    <name evidence="3" type="ORF">H5410_053746</name>
</gene>
<dbReference type="GO" id="GO:0005737">
    <property type="term" value="C:cytoplasm"/>
    <property type="evidence" value="ECO:0007669"/>
    <property type="project" value="TreeGrafter"/>
</dbReference>